<dbReference type="InterPro" id="IPR001851">
    <property type="entry name" value="ABC_transp_permease"/>
</dbReference>
<dbReference type="PANTHER" id="PTHR32196:SF72">
    <property type="entry name" value="RIBOSE IMPORT PERMEASE PROTEIN RBSC"/>
    <property type="match status" value="1"/>
</dbReference>
<keyword evidence="2" id="KW-1003">Cell membrane</keyword>
<feature type="transmembrane region" description="Helical" evidence="6">
    <location>
        <begin position="273"/>
        <end position="291"/>
    </location>
</feature>
<comment type="caution">
    <text evidence="7">The sequence shown here is derived from an EMBL/GenBank/DDBJ whole genome shotgun (WGS) entry which is preliminary data.</text>
</comment>
<evidence type="ECO:0000256" key="5">
    <source>
        <dbReference type="ARBA" id="ARBA00023136"/>
    </source>
</evidence>
<evidence type="ECO:0000313" key="8">
    <source>
        <dbReference type="Proteomes" id="UP000013085"/>
    </source>
</evidence>
<dbReference type="EMBL" id="AGYR01000001">
    <property type="protein sequence ID" value="ENZ20180.1"/>
    <property type="molecule type" value="Genomic_DNA"/>
</dbReference>
<evidence type="ECO:0000256" key="6">
    <source>
        <dbReference type="SAM" id="Phobius"/>
    </source>
</evidence>
<dbReference type="RefSeq" id="WP_002593169.1">
    <property type="nucleotide sequence ID" value="NZ_KB850976.1"/>
</dbReference>
<keyword evidence="3 6" id="KW-0812">Transmembrane</keyword>
<dbReference type="GeneID" id="57963547"/>
<dbReference type="PATRIC" id="fig|999408.3.peg.117"/>
<feature type="transmembrane region" description="Helical" evidence="6">
    <location>
        <begin position="18"/>
        <end position="37"/>
    </location>
</feature>
<dbReference type="AlphaFoldDB" id="A0A0E2HHR5"/>
<proteinExistence type="predicted"/>
<dbReference type="PANTHER" id="PTHR32196">
    <property type="entry name" value="ABC TRANSPORTER PERMEASE PROTEIN YPHD-RELATED-RELATED"/>
    <property type="match status" value="1"/>
</dbReference>
<keyword evidence="5 6" id="KW-0472">Membrane</keyword>
<dbReference type="HOGENOM" id="CLU_028880_2_2_9"/>
<gene>
    <name evidence="7" type="ORF">HMPREF1090_00109</name>
</gene>
<feature type="transmembrane region" description="Helical" evidence="6">
    <location>
        <begin position="69"/>
        <end position="87"/>
    </location>
</feature>
<keyword evidence="4 6" id="KW-1133">Transmembrane helix</keyword>
<dbReference type="Pfam" id="PF02653">
    <property type="entry name" value="BPD_transp_2"/>
    <property type="match status" value="1"/>
</dbReference>
<reference evidence="7 8" key="1">
    <citation type="submission" date="2013-01" db="EMBL/GenBank/DDBJ databases">
        <title>The Genome Sequence of Clostridium clostridioforme 90A8.</title>
        <authorList>
            <consortium name="The Broad Institute Genome Sequencing Platform"/>
            <person name="Earl A."/>
            <person name="Ward D."/>
            <person name="Feldgarden M."/>
            <person name="Gevers D."/>
            <person name="Courvalin P."/>
            <person name="Lambert T."/>
            <person name="Walker B."/>
            <person name="Young S.K."/>
            <person name="Zeng Q."/>
            <person name="Gargeya S."/>
            <person name="Fitzgerald M."/>
            <person name="Haas B."/>
            <person name="Abouelleil A."/>
            <person name="Alvarado L."/>
            <person name="Arachchi H.M."/>
            <person name="Berlin A.M."/>
            <person name="Chapman S.B."/>
            <person name="Dewar J."/>
            <person name="Goldberg J."/>
            <person name="Griggs A."/>
            <person name="Gujja S."/>
            <person name="Hansen M."/>
            <person name="Howarth C."/>
            <person name="Imamovic A."/>
            <person name="Larimer J."/>
            <person name="McCowan C."/>
            <person name="Murphy C."/>
            <person name="Neiman D."/>
            <person name="Pearson M."/>
            <person name="Priest M."/>
            <person name="Roberts A."/>
            <person name="Saif S."/>
            <person name="Shea T."/>
            <person name="Sisk P."/>
            <person name="Sykes S."/>
            <person name="Wortman J."/>
            <person name="Nusbaum C."/>
            <person name="Birren B."/>
        </authorList>
    </citation>
    <scope>NUCLEOTIDE SEQUENCE [LARGE SCALE GENOMIC DNA]</scope>
    <source>
        <strain evidence="7 8">90A8</strain>
    </source>
</reference>
<dbReference type="GO" id="GO:0005886">
    <property type="term" value="C:plasma membrane"/>
    <property type="evidence" value="ECO:0007669"/>
    <property type="project" value="UniProtKB-SubCell"/>
</dbReference>
<feature type="transmembrane region" description="Helical" evidence="6">
    <location>
        <begin position="123"/>
        <end position="144"/>
    </location>
</feature>
<organism evidence="7 8">
    <name type="scientific">[Clostridium] clostridioforme 90A8</name>
    <dbReference type="NCBI Taxonomy" id="999408"/>
    <lineage>
        <taxon>Bacteria</taxon>
        <taxon>Bacillati</taxon>
        <taxon>Bacillota</taxon>
        <taxon>Clostridia</taxon>
        <taxon>Lachnospirales</taxon>
        <taxon>Lachnospiraceae</taxon>
        <taxon>Enterocloster</taxon>
    </lineage>
</organism>
<dbReference type="Proteomes" id="UP000013085">
    <property type="component" value="Unassembled WGS sequence"/>
</dbReference>
<feature type="transmembrane region" description="Helical" evidence="6">
    <location>
        <begin position="94"/>
        <end position="117"/>
    </location>
</feature>
<dbReference type="GO" id="GO:0022857">
    <property type="term" value="F:transmembrane transporter activity"/>
    <property type="evidence" value="ECO:0007669"/>
    <property type="project" value="InterPro"/>
</dbReference>
<evidence type="ECO:0000256" key="3">
    <source>
        <dbReference type="ARBA" id="ARBA00022692"/>
    </source>
</evidence>
<evidence type="ECO:0000256" key="4">
    <source>
        <dbReference type="ARBA" id="ARBA00022989"/>
    </source>
</evidence>
<evidence type="ECO:0008006" key="9">
    <source>
        <dbReference type="Google" id="ProtNLM"/>
    </source>
</evidence>
<protein>
    <recommendedName>
        <fullName evidence="9">Ribose ABC transporter permease</fullName>
    </recommendedName>
</protein>
<feature type="transmembrane region" description="Helical" evidence="6">
    <location>
        <begin position="44"/>
        <end position="63"/>
    </location>
</feature>
<dbReference type="CDD" id="cd06579">
    <property type="entry name" value="TM_PBP1_transp_AraH_like"/>
    <property type="match status" value="1"/>
</dbReference>
<evidence type="ECO:0000313" key="7">
    <source>
        <dbReference type="EMBL" id="ENZ20180.1"/>
    </source>
</evidence>
<accession>A0A0E2HHR5</accession>
<sequence length="343" mass="35765">MSSHKNYKALTSRFQKPLILLVVMFVLTLMNPGIFLTLGNFKSILLAISIYGVMVCGTIYPILLGGIDLAVGATAAMSGACVVLTIVKMDYSFTGVILGILFGLAAGVMAGIAHGAIVSNFNVPPFLITLASQNIIYGIAQLLTGNQVISCLEPAAFTFLGGGRLFGIPFSVCILVIVALISFWLLNRTIFGRQVYAVGGNKEASNLSGVSSKRITTVSYAISGFTAALAGIVLASMNQQAIAKAAQGYENDVLTAIVVGGTSLMGGEGSLQGAMFGALLVGMINNGLRLLGVPSTYHSVVKGIVIIVAVAADAYGRYKNSGLKRSGILARIFNRKEGSVKPI</sequence>
<feature type="transmembrane region" description="Helical" evidence="6">
    <location>
        <begin position="165"/>
        <end position="186"/>
    </location>
</feature>
<evidence type="ECO:0000256" key="1">
    <source>
        <dbReference type="ARBA" id="ARBA00004651"/>
    </source>
</evidence>
<comment type="subcellular location">
    <subcellularLocation>
        <location evidence="1">Cell membrane</location>
        <topology evidence="1">Multi-pass membrane protein</topology>
    </subcellularLocation>
</comment>
<feature type="transmembrane region" description="Helical" evidence="6">
    <location>
        <begin position="218"/>
        <end position="237"/>
    </location>
</feature>
<name>A0A0E2HHR5_9FIRM</name>
<evidence type="ECO:0000256" key="2">
    <source>
        <dbReference type="ARBA" id="ARBA00022475"/>
    </source>
</evidence>